<gene>
    <name evidence="3" type="ORF">JEQ12_010363</name>
</gene>
<evidence type="ECO:0000256" key="2">
    <source>
        <dbReference type="SAM" id="SignalP"/>
    </source>
</evidence>
<evidence type="ECO:0000313" key="3">
    <source>
        <dbReference type="EMBL" id="KAG5196909.1"/>
    </source>
</evidence>
<feature type="region of interest" description="Disordered" evidence="1">
    <location>
        <begin position="283"/>
        <end position="315"/>
    </location>
</feature>
<sequence>MFVCLFPHWFWKCFRFIILQGSRSSPSYQPWYLGMVLVLDIPGDQDNDFCPGWLKSDFTRGVIFGQYPSERLVQFSLEDAIRDLLDTGTAILPPGAILRNSPVLLLNDLRSEDWSSCRIAHALVAETAKKFCWWELWFWEALGKPGMGDVLVPACQVTPSLCSWRPARKRVFYECPGYREALKTALEHPGPLPDDGLGTALVEGSGIFFPTPRIKLLCGAMTDTNTYEEQVSSLCVSPPPALTLVHFPPISFPYCFRHITCSEILGHVLLQRWDLNCPQLSEEEPGLLSPPAQQHESSMTGRPQEKPPEPGPHLNQLLQKSRERIGGLKQRGVVDSGLEWVGLEQVRPAIKDCSVDWDSGDKRRRWSGNVMEEKPTGIDSRLEVGEVEYSCWSSQLCKPYLSIRTRCEQHLFTTVAFGPSLSPGEDVKPLALHMRGRGQQEHLAAATVTDMSAVE</sequence>
<feature type="chain" id="PRO_5032285537" evidence="2">
    <location>
        <begin position="25"/>
        <end position="455"/>
    </location>
</feature>
<feature type="compositionally biased region" description="Polar residues" evidence="1">
    <location>
        <begin position="291"/>
        <end position="301"/>
    </location>
</feature>
<comment type="caution">
    <text evidence="3">The sequence shown here is derived from an EMBL/GenBank/DDBJ whole genome shotgun (WGS) entry which is preliminary data.</text>
</comment>
<evidence type="ECO:0000256" key="1">
    <source>
        <dbReference type="SAM" id="MobiDB-lite"/>
    </source>
</evidence>
<protein>
    <submittedName>
        <fullName evidence="3">Uncharacterized protein</fullName>
    </submittedName>
</protein>
<accession>A0A835ZV12</accession>
<keyword evidence="2" id="KW-0732">Signal</keyword>
<dbReference type="AlphaFoldDB" id="A0A835ZV12"/>
<organism evidence="3 4">
    <name type="scientific">Ovis aries</name>
    <name type="common">Sheep</name>
    <dbReference type="NCBI Taxonomy" id="9940"/>
    <lineage>
        <taxon>Eukaryota</taxon>
        <taxon>Metazoa</taxon>
        <taxon>Chordata</taxon>
        <taxon>Craniata</taxon>
        <taxon>Vertebrata</taxon>
        <taxon>Euteleostomi</taxon>
        <taxon>Mammalia</taxon>
        <taxon>Eutheria</taxon>
        <taxon>Laurasiatheria</taxon>
        <taxon>Artiodactyla</taxon>
        <taxon>Ruminantia</taxon>
        <taxon>Pecora</taxon>
        <taxon>Bovidae</taxon>
        <taxon>Caprinae</taxon>
        <taxon>Ovis</taxon>
    </lineage>
</organism>
<reference evidence="3 4" key="1">
    <citation type="submission" date="2020-12" db="EMBL/GenBank/DDBJ databases">
        <title>De novo assembly of Tibetan sheep genome.</title>
        <authorList>
            <person name="Li X."/>
        </authorList>
    </citation>
    <scope>NUCLEOTIDE SEQUENCE [LARGE SCALE GENOMIC DNA]</scope>
    <source>
        <tissue evidence="3">Heart</tissue>
    </source>
</reference>
<evidence type="ECO:0000313" key="4">
    <source>
        <dbReference type="Proteomes" id="UP000664991"/>
    </source>
</evidence>
<dbReference type="Proteomes" id="UP000664991">
    <property type="component" value="Unassembled WGS sequence"/>
</dbReference>
<feature type="signal peptide" evidence="2">
    <location>
        <begin position="1"/>
        <end position="24"/>
    </location>
</feature>
<dbReference type="EMBL" id="JAEMGP010000020">
    <property type="protein sequence ID" value="KAG5196909.1"/>
    <property type="molecule type" value="Genomic_DNA"/>
</dbReference>
<proteinExistence type="predicted"/>
<name>A0A835ZV12_SHEEP</name>